<dbReference type="PANTHER" id="PTHR43798:SF31">
    <property type="entry name" value="AB HYDROLASE SUPERFAMILY PROTEIN YCLE"/>
    <property type="match status" value="1"/>
</dbReference>
<keyword evidence="4" id="KW-1185">Reference proteome</keyword>
<dbReference type="Pfam" id="PF12697">
    <property type="entry name" value="Abhydrolase_6"/>
    <property type="match status" value="1"/>
</dbReference>
<evidence type="ECO:0000313" key="4">
    <source>
        <dbReference type="Proteomes" id="UP000031408"/>
    </source>
</evidence>
<protein>
    <recommendedName>
        <fullName evidence="2">AB hydrolase-1 domain-containing protein</fullName>
    </recommendedName>
</protein>
<proteinExistence type="predicted"/>
<dbReference type="RefSeq" id="WP_039142124.1">
    <property type="nucleotide sequence ID" value="NZ_JSVC01000019.1"/>
</dbReference>
<organism evidence="3 4">
    <name type="scientific">Flavihumibacter solisilvae</name>
    <dbReference type="NCBI Taxonomy" id="1349421"/>
    <lineage>
        <taxon>Bacteria</taxon>
        <taxon>Pseudomonadati</taxon>
        <taxon>Bacteroidota</taxon>
        <taxon>Chitinophagia</taxon>
        <taxon>Chitinophagales</taxon>
        <taxon>Chitinophagaceae</taxon>
        <taxon>Flavihumibacter</taxon>
    </lineage>
</organism>
<dbReference type="InterPro" id="IPR000073">
    <property type="entry name" value="AB_hydrolase_1"/>
</dbReference>
<reference evidence="3 4" key="1">
    <citation type="submission" date="2014-11" db="EMBL/GenBank/DDBJ databases">
        <title>Genome sequence of Flavihumibacter solisilvae 3-3.</title>
        <authorList>
            <person name="Zhou G."/>
            <person name="Li M."/>
            <person name="Wang G."/>
        </authorList>
    </citation>
    <scope>NUCLEOTIDE SEQUENCE [LARGE SCALE GENOMIC DNA]</scope>
    <source>
        <strain evidence="3 4">3-3</strain>
    </source>
</reference>
<dbReference type="Proteomes" id="UP000031408">
    <property type="component" value="Unassembled WGS sequence"/>
</dbReference>
<evidence type="ECO:0000313" key="3">
    <source>
        <dbReference type="EMBL" id="KIC93542.1"/>
    </source>
</evidence>
<sequence length="311" mass="34301">MKKNFFAIGFVVIVYLCSCSNSETAQSQNLARKEPEVKSIFINGDSLHYVDIGKGEPVVFVHGAVGDYRTFGAQMDAFAKRHRVIAYSRRFAFPNQQTITDSTRLSVVSNASDLTEFIKALKLKPVTLYGHSYGADIALVTTIGHPELVRRLVLGEPFVPSMMQQVPGGDTILNNFFTTAFGPVMEAFKNNDNEGGVEALINGVMGDSTYFDRMPQKDREIMLANYPEAKGILSGKDNFPSVVCEDLKKIKAPVLLVRGEKSPAIFAIMIEGMKRCLSNREVATLANTTHGLEYESPAEFNNAVLSFISKH</sequence>
<dbReference type="PANTHER" id="PTHR43798">
    <property type="entry name" value="MONOACYLGLYCEROL LIPASE"/>
    <property type="match status" value="1"/>
</dbReference>
<gene>
    <name evidence="3" type="ORF">OI18_17510</name>
</gene>
<dbReference type="OrthoDB" id="9773293at2"/>
<dbReference type="Gene3D" id="3.40.50.1820">
    <property type="entry name" value="alpha/beta hydrolase"/>
    <property type="match status" value="1"/>
</dbReference>
<evidence type="ECO:0000256" key="1">
    <source>
        <dbReference type="ARBA" id="ARBA00022801"/>
    </source>
</evidence>
<dbReference type="EMBL" id="JSVC01000019">
    <property type="protein sequence ID" value="KIC93542.1"/>
    <property type="molecule type" value="Genomic_DNA"/>
</dbReference>
<evidence type="ECO:0000259" key="2">
    <source>
        <dbReference type="Pfam" id="PF12697"/>
    </source>
</evidence>
<dbReference type="InterPro" id="IPR050266">
    <property type="entry name" value="AB_hydrolase_sf"/>
</dbReference>
<accession>A0A0C1L0M6</accession>
<dbReference type="GO" id="GO:0016787">
    <property type="term" value="F:hydrolase activity"/>
    <property type="evidence" value="ECO:0007669"/>
    <property type="project" value="UniProtKB-KW"/>
</dbReference>
<dbReference type="AlphaFoldDB" id="A0A0C1L0M6"/>
<name>A0A0C1L0M6_9BACT</name>
<dbReference type="STRING" id="1349421.OI18_17510"/>
<keyword evidence="1" id="KW-0378">Hydrolase</keyword>
<feature type="domain" description="AB hydrolase-1" evidence="2">
    <location>
        <begin position="58"/>
        <end position="302"/>
    </location>
</feature>
<dbReference type="SUPFAM" id="SSF53474">
    <property type="entry name" value="alpha/beta-Hydrolases"/>
    <property type="match status" value="1"/>
</dbReference>
<dbReference type="GO" id="GO:0016020">
    <property type="term" value="C:membrane"/>
    <property type="evidence" value="ECO:0007669"/>
    <property type="project" value="TreeGrafter"/>
</dbReference>
<comment type="caution">
    <text evidence="3">The sequence shown here is derived from an EMBL/GenBank/DDBJ whole genome shotgun (WGS) entry which is preliminary data.</text>
</comment>
<dbReference type="InterPro" id="IPR029058">
    <property type="entry name" value="AB_hydrolase_fold"/>
</dbReference>